<keyword evidence="6" id="KW-0016">Alginate biosynthesis</keyword>
<proteinExistence type="predicted"/>
<keyword evidence="10" id="KW-1185">Reference proteome</keyword>
<comment type="subcellular location">
    <subcellularLocation>
        <location evidence="1">Periplasm</location>
    </subcellularLocation>
</comment>
<feature type="transmembrane region" description="Helical" evidence="7">
    <location>
        <begin position="12"/>
        <end position="30"/>
    </location>
</feature>
<evidence type="ECO:0000313" key="10">
    <source>
        <dbReference type="Proteomes" id="UP000712157"/>
    </source>
</evidence>
<dbReference type="Pfam" id="PF16822">
    <property type="entry name" value="ALGX"/>
    <property type="match status" value="1"/>
</dbReference>
<comment type="pathway">
    <text evidence="2">Glycan biosynthesis; alginate biosynthesis.</text>
</comment>
<dbReference type="InterPro" id="IPR031811">
    <property type="entry name" value="ALGX/ALGJ_SGNH-like"/>
</dbReference>
<keyword evidence="3" id="KW-0808">Transferase</keyword>
<keyword evidence="7" id="KW-0472">Membrane</keyword>
<evidence type="ECO:0000256" key="6">
    <source>
        <dbReference type="ARBA" id="ARBA00022841"/>
    </source>
</evidence>
<protein>
    <recommendedName>
        <fullName evidence="8">AlgX/AlgJ SGNH hydrolase-like domain-containing protein</fullName>
    </recommendedName>
</protein>
<dbReference type="AlphaFoldDB" id="A0A949NFH9"/>
<dbReference type="RefSeq" id="WP_238722606.1">
    <property type="nucleotide sequence ID" value="NZ_JAHQCW010000035.1"/>
</dbReference>
<keyword evidence="7" id="KW-1133">Transmembrane helix</keyword>
<organism evidence="9 10">
    <name type="scientific">Diplocloster agilis</name>
    <dbReference type="NCBI Taxonomy" id="2850323"/>
    <lineage>
        <taxon>Bacteria</taxon>
        <taxon>Bacillati</taxon>
        <taxon>Bacillota</taxon>
        <taxon>Clostridia</taxon>
        <taxon>Lachnospirales</taxon>
        <taxon>Lachnospiraceae</taxon>
        <taxon>Diplocloster</taxon>
    </lineage>
</organism>
<keyword evidence="4" id="KW-0732">Signal</keyword>
<evidence type="ECO:0000256" key="2">
    <source>
        <dbReference type="ARBA" id="ARBA00005182"/>
    </source>
</evidence>
<feature type="domain" description="AlgX/AlgJ SGNH hydrolase-like" evidence="8">
    <location>
        <begin position="133"/>
        <end position="237"/>
    </location>
</feature>
<comment type="caution">
    <text evidence="9">The sequence shown here is derived from an EMBL/GenBank/DDBJ whole genome shotgun (WGS) entry which is preliminary data.</text>
</comment>
<dbReference type="EMBL" id="JAHQCW010000035">
    <property type="protein sequence ID" value="MBU9738451.1"/>
    <property type="molecule type" value="Genomic_DNA"/>
</dbReference>
<sequence length="380" mass="43413">MKRENQRFYKLLFISFLLVLTVITVVNLLIPDQTYSETENRMLAERPVLTAAGFLDGRYPKKYEKYTTDQFAFRPFWVEVKTTVDRLVGKNYSNGVYYGDQQYLLEDIAVPDPDSLANKINAMNEFAARYPQIRSAVMLVPDAANVLRDYLPPYAPVKDQDAFIGQVKDSLSPAVTFVDVKGALQRDSVNPMYYKTDHHWTTQGAYDAFRQLAPVLSLDPDAVAYDSYPVTNEFIGSLASKSGYYLNNGDTISVFLPKEPLDYVVTYVEEKQKTATFYEESKLEIKDKYEVFFGGNHPLVQIESTADPNRKLLLIKDSYANCFAPFLAPYFGEITMLDPRYYTGNIEELMQTGNYTDLLFLYNANTFFQDSSLETVLSPE</sequence>
<evidence type="ECO:0000256" key="4">
    <source>
        <dbReference type="ARBA" id="ARBA00022729"/>
    </source>
</evidence>
<reference evidence="9" key="1">
    <citation type="submission" date="2021-06" db="EMBL/GenBank/DDBJ databases">
        <title>Description of novel taxa of the family Lachnospiraceae.</title>
        <authorList>
            <person name="Chaplin A.V."/>
            <person name="Sokolova S.R."/>
            <person name="Pikina A.P."/>
            <person name="Korzhanova M."/>
            <person name="Belova V."/>
            <person name="Korostin D."/>
            <person name="Efimov B.A."/>
        </authorList>
    </citation>
    <scope>NUCLEOTIDE SEQUENCE</scope>
    <source>
        <strain evidence="9">ASD5720</strain>
    </source>
</reference>
<evidence type="ECO:0000256" key="1">
    <source>
        <dbReference type="ARBA" id="ARBA00004418"/>
    </source>
</evidence>
<evidence type="ECO:0000256" key="7">
    <source>
        <dbReference type="SAM" id="Phobius"/>
    </source>
</evidence>
<accession>A0A949NFH9</accession>
<keyword evidence="5" id="KW-0574">Periplasm</keyword>
<dbReference type="Proteomes" id="UP000712157">
    <property type="component" value="Unassembled WGS sequence"/>
</dbReference>
<keyword evidence="7" id="KW-0812">Transmembrane</keyword>
<evidence type="ECO:0000259" key="8">
    <source>
        <dbReference type="Pfam" id="PF16822"/>
    </source>
</evidence>
<evidence type="ECO:0000313" key="9">
    <source>
        <dbReference type="EMBL" id="MBU9738451.1"/>
    </source>
</evidence>
<gene>
    <name evidence="9" type="ORF">KTH89_18060</name>
</gene>
<name>A0A949NFH9_9FIRM</name>
<evidence type="ECO:0000256" key="3">
    <source>
        <dbReference type="ARBA" id="ARBA00022679"/>
    </source>
</evidence>
<evidence type="ECO:0000256" key="5">
    <source>
        <dbReference type="ARBA" id="ARBA00022764"/>
    </source>
</evidence>